<protein>
    <recommendedName>
        <fullName evidence="3">DUF4832 domain-containing protein</fullName>
    </recommendedName>
</protein>
<organism evidence="1 2">
    <name type="scientific">Saezia sanguinis</name>
    <dbReference type="NCBI Taxonomy" id="1965230"/>
    <lineage>
        <taxon>Bacteria</taxon>
        <taxon>Pseudomonadati</taxon>
        <taxon>Pseudomonadota</taxon>
        <taxon>Betaproteobacteria</taxon>
        <taxon>Burkholderiales</taxon>
        <taxon>Saeziaceae</taxon>
        <taxon>Saezia</taxon>
    </lineage>
</organism>
<comment type="caution">
    <text evidence="1">The sequence shown here is derived from an EMBL/GenBank/DDBJ whole genome shotgun (WGS) entry which is preliminary data.</text>
</comment>
<dbReference type="InterPro" id="IPR013783">
    <property type="entry name" value="Ig-like_fold"/>
</dbReference>
<evidence type="ECO:0000313" key="1">
    <source>
        <dbReference type="EMBL" id="RUS68256.1"/>
    </source>
</evidence>
<dbReference type="InterPro" id="IPR017853">
    <property type="entry name" value="GH"/>
</dbReference>
<gene>
    <name evidence="1" type="ORF">CUZ56_00744</name>
</gene>
<name>A0A433SHR1_9BURK</name>
<dbReference type="EMBL" id="PQSP01000001">
    <property type="protein sequence ID" value="RUS68256.1"/>
    <property type="molecule type" value="Genomic_DNA"/>
</dbReference>
<dbReference type="Gene3D" id="2.60.40.10">
    <property type="entry name" value="Immunoglobulins"/>
    <property type="match status" value="1"/>
</dbReference>
<dbReference type="Proteomes" id="UP000286947">
    <property type="component" value="Unassembled WGS sequence"/>
</dbReference>
<reference evidence="1 2" key="1">
    <citation type="submission" date="2018-01" db="EMBL/GenBank/DDBJ databases">
        <title>Saezia sanguinis gen. nov., sp. nov., in the order Burkholderiales isolated from human blood.</title>
        <authorList>
            <person name="Medina-Pascual M.J."/>
            <person name="Valdezate S."/>
            <person name="Monzon S."/>
            <person name="Cuesta I."/>
            <person name="Carrasco G."/>
            <person name="Villalon P."/>
            <person name="Saez-Nieto J.A."/>
        </authorList>
    </citation>
    <scope>NUCLEOTIDE SEQUENCE [LARGE SCALE GENOMIC DNA]</scope>
    <source>
        <strain evidence="1 2">CNM695-12</strain>
    </source>
</reference>
<sequence length="412" mass="45704">MMNTSKTNEATQVVTAVAASPAHLKYFGYFSNESGTPPNVTYQLETNPHTTMMHLASLWWDTARLRSELAMAKENGIKVILSVDGFVFNENSFVISPSAQENWSTLAQELYVNGFIDIEFPENGTVVSFYLVDEPNLHGFTDYGTQPNQNLQRLVNIMRGNPLTQNIPISTIVAYHASMMSFKATAQLYDWVGYDHYGPTTAQYLSEFDQTFKQGLGIGSHQRTMLVPLCAQLTWKGFNQSWYSDPYSILEKAASDPSVIAIVPFIWRTPGGDTIAGLREPAMSNLRVGYENVGRSIKAGPAGYNSEFVSQSIPQTMQRGGNYQVTVQYKNKGNTWQPGAVRLGTQNPHDNMTWGTSRAELSGSVGFNGIATLTFFVRAPSAPGVYDMRFQLLLEGQTWFGPMTPNMKVTVV</sequence>
<dbReference type="AlphaFoldDB" id="A0A433SHR1"/>
<dbReference type="OrthoDB" id="8755534at2"/>
<evidence type="ECO:0008006" key="3">
    <source>
        <dbReference type="Google" id="ProtNLM"/>
    </source>
</evidence>
<evidence type="ECO:0000313" key="2">
    <source>
        <dbReference type="Proteomes" id="UP000286947"/>
    </source>
</evidence>
<dbReference type="RefSeq" id="WP_126978257.1">
    <property type="nucleotide sequence ID" value="NZ_PQSP01000001.1"/>
</dbReference>
<accession>A0A433SHR1</accession>
<keyword evidence="2" id="KW-1185">Reference proteome</keyword>
<proteinExistence type="predicted"/>
<dbReference type="SUPFAM" id="SSF51445">
    <property type="entry name" value="(Trans)glycosidases"/>
    <property type="match status" value="1"/>
</dbReference>